<feature type="coiled-coil region" evidence="1">
    <location>
        <begin position="81"/>
        <end position="108"/>
    </location>
</feature>
<keyword evidence="1" id="KW-0175">Coiled coil</keyword>
<name>A0A0X8VBQ1_ANAPI</name>
<organism evidence="4 6">
    <name type="scientific">Anaerotignum propionicum DSM 1682</name>
    <dbReference type="NCBI Taxonomy" id="991789"/>
    <lineage>
        <taxon>Bacteria</taxon>
        <taxon>Bacillati</taxon>
        <taxon>Bacillota</taxon>
        <taxon>Clostridia</taxon>
        <taxon>Lachnospirales</taxon>
        <taxon>Anaerotignaceae</taxon>
        <taxon>Anaerotignum</taxon>
    </lineage>
</organism>
<proteinExistence type="predicted"/>
<evidence type="ECO:0000313" key="5">
    <source>
        <dbReference type="Proteomes" id="UP000068026"/>
    </source>
</evidence>
<feature type="signal peptide" evidence="2">
    <location>
        <begin position="1"/>
        <end position="21"/>
    </location>
</feature>
<dbReference type="Pfam" id="PF09580">
    <property type="entry name" value="Spore_YhcN_YlaJ"/>
    <property type="match status" value="1"/>
</dbReference>
<accession>A0A0X8VBQ1</accession>
<keyword evidence="2" id="KW-0732">Signal</keyword>
<evidence type="ECO:0000256" key="1">
    <source>
        <dbReference type="SAM" id="Coils"/>
    </source>
</evidence>
<evidence type="ECO:0000313" key="6">
    <source>
        <dbReference type="Proteomes" id="UP000184204"/>
    </source>
</evidence>
<reference evidence="6" key="3">
    <citation type="submission" date="2016-11" db="EMBL/GenBank/DDBJ databases">
        <authorList>
            <person name="Jaros S."/>
            <person name="Januszkiewicz K."/>
            <person name="Wedrychowicz H."/>
        </authorList>
    </citation>
    <scope>NUCLEOTIDE SEQUENCE [LARGE SCALE GENOMIC DNA]</scope>
    <source>
        <strain evidence="6">DSM 1682</strain>
    </source>
</reference>
<dbReference type="AlphaFoldDB" id="A0A0X8VBQ1"/>
<dbReference type="PROSITE" id="PS51257">
    <property type="entry name" value="PROKAR_LIPOPROTEIN"/>
    <property type="match status" value="1"/>
</dbReference>
<dbReference type="RefSeq" id="WP_066046863.1">
    <property type="nucleotide sequence ID" value="NZ_CP014223.1"/>
</dbReference>
<keyword evidence="5" id="KW-1185">Reference proteome</keyword>
<dbReference type="Proteomes" id="UP000184204">
    <property type="component" value="Unassembled WGS sequence"/>
</dbReference>
<evidence type="ECO:0000313" key="4">
    <source>
        <dbReference type="EMBL" id="SHE27938.1"/>
    </source>
</evidence>
<keyword evidence="4" id="KW-0449">Lipoprotein</keyword>
<evidence type="ECO:0000313" key="3">
    <source>
        <dbReference type="EMBL" id="AMJ39840.1"/>
    </source>
</evidence>
<evidence type="ECO:0000256" key="2">
    <source>
        <dbReference type="SAM" id="SignalP"/>
    </source>
</evidence>
<protein>
    <submittedName>
        <fullName evidence="3 4">Sporulation lipoprotein YhcN/YlaJ</fullName>
    </submittedName>
</protein>
<gene>
    <name evidence="3" type="ORF">CPRO_02170</name>
    <name evidence="4" type="ORF">SAMN02745151_00137</name>
</gene>
<feature type="chain" id="PRO_5044547777" evidence="2">
    <location>
        <begin position="22"/>
        <end position="130"/>
    </location>
</feature>
<dbReference type="OrthoDB" id="9915374at2"/>
<reference evidence="3 5" key="1">
    <citation type="journal article" date="2016" name="Genome Announc.">
        <title>Complete Genome Sequence of the Amino Acid-Fermenting Clostridium propionicum X2 (DSM 1682).</title>
        <authorList>
            <person name="Poehlein A."/>
            <person name="Schlien K."/>
            <person name="Chowdhury N.P."/>
            <person name="Gottschalk G."/>
            <person name="Buckel W."/>
            <person name="Daniel R."/>
        </authorList>
    </citation>
    <scope>NUCLEOTIDE SEQUENCE [LARGE SCALE GENOMIC DNA]</scope>
    <source>
        <strain evidence="3 5">X2</strain>
    </source>
</reference>
<dbReference type="KEGG" id="cpro:CPRO_02170"/>
<reference evidence="5" key="2">
    <citation type="submission" date="2016-01" db="EMBL/GenBank/DDBJ databases">
        <authorList>
            <person name="Poehlein A."/>
            <person name="Schlien K."/>
            <person name="Gottschalk G."/>
            <person name="Buckel W."/>
            <person name="Daniel R."/>
        </authorList>
    </citation>
    <scope>NUCLEOTIDE SEQUENCE [LARGE SCALE GENOMIC DNA]</scope>
    <source>
        <strain evidence="5">X2</strain>
    </source>
</reference>
<dbReference type="EMBL" id="FQUA01000001">
    <property type="protein sequence ID" value="SHE27938.1"/>
    <property type="molecule type" value="Genomic_DNA"/>
</dbReference>
<dbReference type="EMBL" id="CP014223">
    <property type="protein sequence ID" value="AMJ39840.1"/>
    <property type="molecule type" value="Genomic_DNA"/>
</dbReference>
<sequence>MWKKLCSIMLLAIFVLSGCRATVTENNLSGIHLVKANEKLGEKTQAERAQSIKALLHNINGITGNAVIVEGHTAIIGLRLEEGMESDATRLRKEADNAAREADEYINNTSITTNVNIVSLIEEMERKRGK</sequence>
<reference evidence="4" key="4">
    <citation type="submission" date="2016-11" db="EMBL/GenBank/DDBJ databases">
        <authorList>
            <person name="Varghese N."/>
            <person name="Submissions S."/>
        </authorList>
    </citation>
    <scope>NUCLEOTIDE SEQUENCE</scope>
    <source>
        <strain evidence="4">DSM 1682</strain>
    </source>
</reference>
<dbReference type="InterPro" id="IPR019076">
    <property type="entry name" value="Spore_lipoprot_YhcN/YlaJ-like"/>
</dbReference>
<dbReference type="Proteomes" id="UP000068026">
    <property type="component" value="Chromosome"/>
</dbReference>